<sequence>MLGGQFIFGDVMHIQLTNFSGVPIKTDIFSNIQTATLNQEQQAFTNQTSSWISQIQNPATYLGSAAIIAWDMILLISGFYIFGIMNDMQVPIIFIMGFMALYTFFLGRSIMGLVRGI</sequence>
<keyword evidence="1" id="KW-0472">Membrane</keyword>
<protein>
    <submittedName>
        <fullName evidence="3">ORF62</fullName>
    </submittedName>
    <submittedName>
        <fullName evidence="2">ORF65</fullName>
    </submittedName>
</protein>
<feature type="transmembrane region" description="Helical" evidence="1">
    <location>
        <begin position="88"/>
        <end position="107"/>
    </location>
</feature>
<dbReference type="EMBL" id="BK067791">
    <property type="protein sequence ID" value="DBA52203.1"/>
    <property type="molecule type" value="Genomic_DNA"/>
</dbReference>
<reference evidence="2" key="1">
    <citation type="journal article" date="2024" name="Environ. Microbiol. Rep.">
        <title>Hiding in plain sight: The discovery of complete genomes of 11 hypothetical spindle-shaped viruses that putatively infect mesophilic ammonia-oxidizing archaea.</title>
        <authorList>
            <person name="Ni Y."/>
            <person name="Xu T."/>
            <person name="Yan S."/>
            <person name="Chen L."/>
            <person name="Wang Y."/>
        </authorList>
    </citation>
    <scope>NUCLEOTIDE SEQUENCE</scope>
    <source>
        <strain evidence="3">NTT1</strain>
        <strain evidence="2">NTT2</strain>
    </source>
</reference>
<feature type="transmembrane region" description="Helical" evidence="1">
    <location>
        <begin position="59"/>
        <end position="82"/>
    </location>
</feature>
<evidence type="ECO:0000313" key="2">
    <source>
        <dbReference type="EMBL" id="DBA51764.1"/>
    </source>
</evidence>
<accession>A0AAT9JA96</accession>
<evidence type="ECO:0000313" key="3">
    <source>
        <dbReference type="EMBL" id="DBA52203.1"/>
    </source>
</evidence>
<keyword evidence="1" id="KW-0812">Transmembrane</keyword>
<reference evidence="2" key="2">
    <citation type="submission" date="2024-03" db="EMBL/GenBank/DDBJ databases">
        <authorList>
            <person name="Ni Y."/>
            <person name="Xu T."/>
            <person name="Yan S."/>
            <person name="Chen L."/>
            <person name="Wang Y."/>
        </authorList>
    </citation>
    <scope>NUCLEOTIDE SEQUENCE</scope>
    <source>
        <strain evidence="3">NTT1</strain>
        <strain evidence="2">NTT2</strain>
    </source>
</reference>
<evidence type="ECO:0000256" key="1">
    <source>
        <dbReference type="SAM" id="Phobius"/>
    </source>
</evidence>
<dbReference type="EMBL" id="BK067783">
    <property type="protein sequence ID" value="DBA51764.1"/>
    <property type="molecule type" value="Genomic_DNA"/>
</dbReference>
<organism evidence="2">
    <name type="scientific">Nitrosopumilaceae spindle-shaped virus</name>
    <dbReference type="NCBI Taxonomy" id="3065433"/>
    <lineage>
        <taxon>Viruses</taxon>
    </lineage>
</organism>
<name>A0AAT9JA96_9VIRU</name>
<keyword evidence="1" id="KW-1133">Transmembrane helix</keyword>
<proteinExistence type="predicted"/>